<feature type="region of interest" description="Disordered" evidence="1">
    <location>
        <begin position="1"/>
        <end position="24"/>
    </location>
</feature>
<protein>
    <submittedName>
        <fullName evidence="2">Uncharacterized protein</fullName>
    </submittedName>
</protein>
<reference evidence="2 3" key="1">
    <citation type="submission" date="2015-01" db="EMBL/GenBank/DDBJ databases">
        <title>Genome of allotetraploid Gossypium barbadense reveals genomic plasticity and fiber elongation in cotton evolution.</title>
        <authorList>
            <person name="Chen X."/>
            <person name="Liu X."/>
            <person name="Zhao B."/>
            <person name="Zheng H."/>
            <person name="Hu Y."/>
            <person name="Lu G."/>
            <person name="Yang C."/>
            <person name="Chen J."/>
            <person name="Shan C."/>
            <person name="Zhang L."/>
            <person name="Zhou Y."/>
            <person name="Wang L."/>
            <person name="Guo W."/>
            <person name="Bai Y."/>
            <person name="Ruan J."/>
            <person name="Shangguan X."/>
            <person name="Mao Y."/>
            <person name="Jiang J."/>
            <person name="Zhu Y."/>
            <person name="Lei J."/>
            <person name="Kang H."/>
            <person name="Chen S."/>
            <person name="He X."/>
            <person name="Wang R."/>
            <person name="Wang Y."/>
            <person name="Chen J."/>
            <person name="Wang L."/>
            <person name="Yu S."/>
            <person name="Wang B."/>
            <person name="Wei J."/>
            <person name="Song S."/>
            <person name="Lu X."/>
            <person name="Gao Z."/>
            <person name="Gu W."/>
            <person name="Deng X."/>
            <person name="Ma D."/>
            <person name="Wang S."/>
            <person name="Liang W."/>
            <person name="Fang L."/>
            <person name="Cai C."/>
            <person name="Zhu X."/>
            <person name="Zhou B."/>
            <person name="Zhang Y."/>
            <person name="Chen Z."/>
            <person name="Xu S."/>
            <person name="Zhu R."/>
            <person name="Wang S."/>
            <person name="Zhang T."/>
            <person name="Zhao G."/>
        </authorList>
    </citation>
    <scope>NUCLEOTIDE SEQUENCE [LARGE SCALE GENOMIC DNA]</scope>
    <source>
        <strain evidence="3">cv. Xinhai21</strain>
        <tissue evidence="2">Leaf</tissue>
    </source>
</reference>
<name>A0A2P5YG54_GOSBA</name>
<sequence>MLVERKSRLAKRDTRVNGDTKLGKDQLGSRFAPLMVDGVSEGYINGADRGLSEKRNGQVATGSLLLKEGEAQTSRLMGIQRGRPSDERIGLDGHETADVHSGASENREHNLILNNPMFEGPNESVIKLDATILDPKHYSAVIFNENNATRTQKEDVHRKIKLAIIVVESLLTALLRKKGGRLKNAKISKIPLTDSISYIVNLVNSQAGTGADMIGGSTESQTGGSGSTST</sequence>
<dbReference type="EMBL" id="KZ663243">
    <property type="protein sequence ID" value="PPS14563.1"/>
    <property type="molecule type" value="Genomic_DNA"/>
</dbReference>
<dbReference type="AlphaFoldDB" id="A0A2P5YG54"/>
<accession>A0A2P5YG54</accession>
<evidence type="ECO:0000313" key="2">
    <source>
        <dbReference type="EMBL" id="PPS14563.1"/>
    </source>
</evidence>
<gene>
    <name evidence="2" type="ORF">GOBAR_AA06024</name>
</gene>
<dbReference type="OrthoDB" id="10563908at2759"/>
<dbReference type="Proteomes" id="UP000239757">
    <property type="component" value="Unassembled WGS sequence"/>
</dbReference>
<organism evidence="2 3">
    <name type="scientific">Gossypium barbadense</name>
    <name type="common">Sea Island cotton</name>
    <name type="synonym">Hibiscus barbadensis</name>
    <dbReference type="NCBI Taxonomy" id="3634"/>
    <lineage>
        <taxon>Eukaryota</taxon>
        <taxon>Viridiplantae</taxon>
        <taxon>Streptophyta</taxon>
        <taxon>Embryophyta</taxon>
        <taxon>Tracheophyta</taxon>
        <taxon>Spermatophyta</taxon>
        <taxon>Magnoliopsida</taxon>
        <taxon>eudicotyledons</taxon>
        <taxon>Gunneridae</taxon>
        <taxon>Pentapetalae</taxon>
        <taxon>rosids</taxon>
        <taxon>malvids</taxon>
        <taxon>Malvales</taxon>
        <taxon>Malvaceae</taxon>
        <taxon>Malvoideae</taxon>
        <taxon>Gossypium</taxon>
    </lineage>
</organism>
<evidence type="ECO:0000256" key="1">
    <source>
        <dbReference type="SAM" id="MobiDB-lite"/>
    </source>
</evidence>
<feature type="region of interest" description="Disordered" evidence="1">
    <location>
        <begin position="211"/>
        <end position="230"/>
    </location>
</feature>
<proteinExistence type="predicted"/>
<evidence type="ECO:0000313" key="3">
    <source>
        <dbReference type="Proteomes" id="UP000239757"/>
    </source>
</evidence>